<dbReference type="Gene3D" id="3.40.190.10">
    <property type="entry name" value="Periplasmic binding protein-like II"/>
    <property type="match status" value="2"/>
</dbReference>
<dbReference type="Proteomes" id="UP001500212">
    <property type="component" value="Unassembled WGS sequence"/>
</dbReference>
<reference evidence="4" key="1">
    <citation type="journal article" date="2019" name="Int. J. Syst. Evol. Microbiol.">
        <title>The Global Catalogue of Microorganisms (GCM) 10K type strain sequencing project: providing services to taxonomists for standard genome sequencing and annotation.</title>
        <authorList>
            <consortium name="The Broad Institute Genomics Platform"/>
            <consortium name="The Broad Institute Genome Sequencing Center for Infectious Disease"/>
            <person name="Wu L."/>
            <person name="Ma J."/>
        </authorList>
    </citation>
    <scope>NUCLEOTIDE SEQUENCE [LARGE SCALE GENOMIC DNA]</scope>
    <source>
        <strain evidence="4">JCM 17938</strain>
    </source>
</reference>
<dbReference type="Pfam" id="PF13416">
    <property type="entry name" value="SBP_bac_8"/>
    <property type="match status" value="1"/>
</dbReference>
<dbReference type="InterPro" id="IPR006059">
    <property type="entry name" value="SBP"/>
</dbReference>
<feature type="signal peptide" evidence="2">
    <location>
        <begin position="1"/>
        <end position="25"/>
    </location>
</feature>
<sequence>MKPDGFRWNKPVAAAVIAVMCAGLGACSSSGGSTSAGGASPASAPTPVARLVNAAKSEKGLVIYGNAPTQYLQPVMNAFGKQYPGIKVTETDLSDNQVFSKYEAEAAQGARTADLVFASAPASWLQAEQNGVPANVTPTGLENFPADTNQGHGVFVMSPEPILQTHNSKLLTSAQVPTTYAQLAADSKADPAKYKLVSYPIDNPLAYAAVYGMIHVLGADKVWSYFDAIAPNTKTYNEGLDGLQQIIQGGASVGYITSGLAQGVLPKYKGLAGYTFMKDVTPLIPRAIAVTAKASSPASAQLFLDFLYSKAGQDALCAGGFEASMNNYEPAGGCTASLTNLKSQVPAGTVYTVPIDQQVLNAQAGITRRWNQSFHR</sequence>
<evidence type="ECO:0000313" key="4">
    <source>
        <dbReference type="Proteomes" id="UP001500212"/>
    </source>
</evidence>
<protein>
    <submittedName>
        <fullName evidence="3">ABC transporter substrate-binding protein</fullName>
    </submittedName>
</protein>
<organism evidence="3 4">
    <name type="scientific">Actinoallomurus liliacearum</name>
    <dbReference type="NCBI Taxonomy" id="1080073"/>
    <lineage>
        <taxon>Bacteria</taxon>
        <taxon>Bacillati</taxon>
        <taxon>Actinomycetota</taxon>
        <taxon>Actinomycetes</taxon>
        <taxon>Streptosporangiales</taxon>
        <taxon>Thermomonosporaceae</taxon>
        <taxon>Actinoallomurus</taxon>
    </lineage>
</organism>
<proteinExistence type="predicted"/>
<evidence type="ECO:0000313" key="3">
    <source>
        <dbReference type="EMBL" id="GAA4604424.1"/>
    </source>
</evidence>
<dbReference type="PANTHER" id="PTHR30006:SF25">
    <property type="entry name" value="PHOSPHOGLYCERATE TRANSPORT REGULATORY PROTEIN PGTC"/>
    <property type="match status" value="1"/>
</dbReference>
<dbReference type="SUPFAM" id="SSF53850">
    <property type="entry name" value="Periplasmic binding protein-like II"/>
    <property type="match status" value="1"/>
</dbReference>
<accession>A0ABP8TCL9</accession>
<evidence type="ECO:0000256" key="1">
    <source>
        <dbReference type="ARBA" id="ARBA00022729"/>
    </source>
</evidence>
<dbReference type="PROSITE" id="PS51257">
    <property type="entry name" value="PROKAR_LIPOPROTEIN"/>
    <property type="match status" value="1"/>
</dbReference>
<gene>
    <name evidence="3" type="ORF">GCM10023195_15050</name>
</gene>
<feature type="chain" id="PRO_5045907328" evidence="2">
    <location>
        <begin position="26"/>
        <end position="376"/>
    </location>
</feature>
<name>A0ABP8TCL9_9ACTN</name>
<keyword evidence="1 2" id="KW-0732">Signal</keyword>
<comment type="caution">
    <text evidence="3">The sequence shown here is derived from an EMBL/GenBank/DDBJ whole genome shotgun (WGS) entry which is preliminary data.</text>
</comment>
<keyword evidence="4" id="KW-1185">Reference proteome</keyword>
<dbReference type="EMBL" id="BAABHJ010000004">
    <property type="protein sequence ID" value="GAA4604424.1"/>
    <property type="molecule type" value="Genomic_DNA"/>
</dbReference>
<evidence type="ECO:0000256" key="2">
    <source>
        <dbReference type="SAM" id="SignalP"/>
    </source>
</evidence>
<dbReference type="PANTHER" id="PTHR30006">
    <property type="entry name" value="THIAMINE-BINDING PERIPLASMIC PROTEIN-RELATED"/>
    <property type="match status" value="1"/>
</dbReference>
<dbReference type="RefSeq" id="WP_345350440.1">
    <property type="nucleotide sequence ID" value="NZ_BAABHJ010000004.1"/>
</dbReference>